<reference evidence="1 2" key="1">
    <citation type="submission" date="2018-08" db="EMBL/GenBank/DDBJ databases">
        <title>A genome reference for cultivated species of the human gut microbiota.</title>
        <authorList>
            <person name="Zou Y."/>
            <person name="Xue W."/>
            <person name="Luo G."/>
        </authorList>
    </citation>
    <scope>NUCLEOTIDE SEQUENCE [LARGE SCALE GENOMIC DNA]</scope>
    <source>
        <strain evidence="1 2">AM30-4</strain>
    </source>
</reference>
<gene>
    <name evidence="1" type="ORF">DW782_14515</name>
</gene>
<comment type="caution">
    <text evidence="1">The sequence shown here is derived from an EMBL/GenBank/DDBJ whole genome shotgun (WGS) entry which is preliminary data.</text>
</comment>
<evidence type="ECO:0000313" key="2">
    <source>
        <dbReference type="Proteomes" id="UP000284660"/>
    </source>
</evidence>
<accession>A0A395YVH6</accession>
<dbReference type="EMBL" id="QSJN01000009">
    <property type="protein sequence ID" value="RHD73063.1"/>
    <property type="molecule type" value="Genomic_DNA"/>
</dbReference>
<evidence type="ECO:0000313" key="1">
    <source>
        <dbReference type="EMBL" id="RHD73063.1"/>
    </source>
</evidence>
<name>A0A395YVH6_PARDI</name>
<protein>
    <submittedName>
        <fullName evidence="1">Uncharacterized protein</fullName>
    </submittedName>
</protein>
<proteinExistence type="predicted"/>
<organism evidence="1 2">
    <name type="scientific">Parabacteroides distasonis</name>
    <dbReference type="NCBI Taxonomy" id="823"/>
    <lineage>
        <taxon>Bacteria</taxon>
        <taxon>Pseudomonadati</taxon>
        <taxon>Bacteroidota</taxon>
        <taxon>Bacteroidia</taxon>
        <taxon>Bacteroidales</taxon>
        <taxon>Tannerellaceae</taxon>
        <taxon>Parabacteroides</taxon>
    </lineage>
</organism>
<dbReference type="AlphaFoldDB" id="A0A395YVH6"/>
<sequence>MVDKGTFLYILARLLEKQDVLIMILFVYLYLFKTFCLFALFCIQKIDEEIDFFYIEEIGRL</sequence>
<dbReference type="Proteomes" id="UP000284660">
    <property type="component" value="Unassembled WGS sequence"/>
</dbReference>